<dbReference type="AlphaFoldDB" id="A0A4P9XR08"/>
<feature type="transmembrane region" description="Helical" evidence="2">
    <location>
        <begin position="287"/>
        <end position="309"/>
    </location>
</feature>
<dbReference type="Proteomes" id="UP000271241">
    <property type="component" value="Unassembled WGS sequence"/>
</dbReference>
<keyword evidence="4" id="KW-1185">Reference proteome</keyword>
<evidence type="ECO:0000256" key="2">
    <source>
        <dbReference type="SAM" id="Phobius"/>
    </source>
</evidence>
<evidence type="ECO:0008006" key="5">
    <source>
        <dbReference type="Google" id="ProtNLM"/>
    </source>
</evidence>
<dbReference type="SUPFAM" id="SSF53474">
    <property type="entry name" value="alpha/beta-Hydrolases"/>
    <property type="match status" value="1"/>
</dbReference>
<dbReference type="OrthoDB" id="6431331at2759"/>
<feature type="transmembrane region" description="Helical" evidence="2">
    <location>
        <begin position="108"/>
        <end position="128"/>
    </location>
</feature>
<evidence type="ECO:0000313" key="4">
    <source>
        <dbReference type="Proteomes" id="UP000271241"/>
    </source>
</evidence>
<keyword evidence="2" id="KW-0812">Transmembrane</keyword>
<dbReference type="InterPro" id="IPR029058">
    <property type="entry name" value="AB_hydrolase_fold"/>
</dbReference>
<dbReference type="EMBL" id="KZ992611">
    <property type="protein sequence ID" value="RKP08352.1"/>
    <property type="molecule type" value="Genomic_DNA"/>
</dbReference>
<keyword evidence="2" id="KW-1133">Transmembrane helix</keyword>
<keyword evidence="2" id="KW-0472">Membrane</keyword>
<accession>A0A4P9XR08</accession>
<protein>
    <recommendedName>
        <fullName evidence="5">AB hydrolase-1 domain-containing protein</fullName>
    </recommendedName>
</protein>
<name>A0A4P9XR08_9FUNG</name>
<gene>
    <name evidence="3" type="ORF">THASP1DRAFT_29849</name>
</gene>
<dbReference type="PANTHER" id="PTHR37471">
    <property type="entry name" value="UNNAMED PRODUCT"/>
    <property type="match status" value="1"/>
</dbReference>
<proteinExistence type="predicted"/>
<dbReference type="PANTHER" id="PTHR37471:SF1">
    <property type="entry name" value="AB HYDROLASE-1 DOMAIN-CONTAINING PROTEIN"/>
    <property type="match status" value="1"/>
</dbReference>
<feature type="transmembrane region" description="Helical" evidence="2">
    <location>
        <begin position="148"/>
        <end position="166"/>
    </location>
</feature>
<sequence>MFALRRAPSRTGCVDDIVGTSRASPPSPPPSVATVAPELYEAGSNSAVAAISRRCSALAECGTTMVDTAADAFSTLDHPSSALPRSIPSTGTVQVLAARLAFLGITTLFYVIHLAYLAFIALTILFTWQWATDDERTQSTPEFPMRRYWFLTLWVWSTVELAFYLYQQWLARHWQGNSDPPFITRRRRRKLFAHTCDSITDAYAFVRGWFHQAHPTDIGVENGLEWLAWAFFGRPLDQITDQEQVEVHSMLNDYVNTLNISLRTERNHNVNSMRLNLDPMRVLPRPLASYLVISLTHSVCALLLLSLGFRQRCESSVAYWIRKGTPSATESQQTEEPPIVFAHGLTPGFLPYFHFFFSMWRRHAHRTIVILHLGHVAGGFPTRHIPSRTEVVRAAHRIFRRHRLAPAVWSGHSFGSVVCAWISQAPITRKHVHRVVMIDPICFQLWEPDVAYNFFYRKPDGWFTQIVRRVLAAELGVAATIGRNFWWYECVFLPDQVPSGSRVFLAEFDGIIESSKVQRYLEHHRISWHTFAGFRHSQFLAHADAINLVLEAY</sequence>
<organism evidence="3 4">
    <name type="scientific">Thamnocephalis sphaerospora</name>
    <dbReference type="NCBI Taxonomy" id="78915"/>
    <lineage>
        <taxon>Eukaryota</taxon>
        <taxon>Fungi</taxon>
        <taxon>Fungi incertae sedis</taxon>
        <taxon>Zoopagomycota</taxon>
        <taxon>Zoopagomycotina</taxon>
        <taxon>Zoopagomycetes</taxon>
        <taxon>Zoopagales</taxon>
        <taxon>Sigmoideomycetaceae</taxon>
        <taxon>Thamnocephalis</taxon>
    </lineage>
</organism>
<feature type="region of interest" description="Disordered" evidence="1">
    <location>
        <begin position="1"/>
        <end position="32"/>
    </location>
</feature>
<dbReference type="Gene3D" id="3.40.50.1820">
    <property type="entry name" value="alpha/beta hydrolase"/>
    <property type="match status" value="1"/>
</dbReference>
<reference evidence="4" key="1">
    <citation type="journal article" date="2018" name="Nat. Microbiol.">
        <title>Leveraging single-cell genomics to expand the fungal tree of life.</title>
        <authorList>
            <person name="Ahrendt S.R."/>
            <person name="Quandt C.A."/>
            <person name="Ciobanu D."/>
            <person name="Clum A."/>
            <person name="Salamov A."/>
            <person name="Andreopoulos B."/>
            <person name="Cheng J.F."/>
            <person name="Woyke T."/>
            <person name="Pelin A."/>
            <person name="Henrissat B."/>
            <person name="Reynolds N.K."/>
            <person name="Benny G.L."/>
            <person name="Smith M.E."/>
            <person name="James T.Y."/>
            <person name="Grigoriev I.V."/>
        </authorList>
    </citation>
    <scope>NUCLEOTIDE SEQUENCE [LARGE SCALE GENOMIC DNA]</scope>
    <source>
        <strain evidence="4">RSA 1356</strain>
    </source>
</reference>
<evidence type="ECO:0000256" key="1">
    <source>
        <dbReference type="SAM" id="MobiDB-lite"/>
    </source>
</evidence>
<evidence type="ECO:0000313" key="3">
    <source>
        <dbReference type="EMBL" id="RKP08352.1"/>
    </source>
</evidence>
<dbReference type="STRING" id="78915.A0A4P9XR08"/>